<comment type="caution">
    <text evidence="1">The sequence shown here is derived from an EMBL/GenBank/DDBJ whole genome shotgun (WGS) entry which is preliminary data.</text>
</comment>
<keyword evidence="2" id="KW-1185">Reference proteome</keyword>
<dbReference type="Proteomes" id="UP000054783">
    <property type="component" value="Unassembled WGS sequence"/>
</dbReference>
<reference evidence="1 2" key="1">
    <citation type="submission" date="2015-01" db="EMBL/GenBank/DDBJ databases">
        <title>Evolution of Trichinella species and genotypes.</title>
        <authorList>
            <person name="Korhonen P.K."/>
            <person name="Edoardo P."/>
            <person name="Giuseppe L.R."/>
            <person name="Gasser R.B."/>
        </authorList>
    </citation>
    <scope>NUCLEOTIDE SEQUENCE [LARGE SCALE GENOMIC DNA]</scope>
    <source>
        <strain evidence="1">ISS2496</strain>
    </source>
</reference>
<sequence length="55" mass="6178">MGNIPFSFRSIDLFICLDIFQGRVLYSSRIHNIVILQGKSPGEILKVAKLNQALC</sequence>
<protein>
    <submittedName>
        <fullName evidence="1">Uncharacterized protein</fullName>
    </submittedName>
</protein>
<organism evidence="1 2">
    <name type="scientific">Trichinella patagoniensis</name>
    <dbReference type="NCBI Taxonomy" id="990121"/>
    <lineage>
        <taxon>Eukaryota</taxon>
        <taxon>Metazoa</taxon>
        <taxon>Ecdysozoa</taxon>
        <taxon>Nematoda</taxon>
        <taxon>Enoplea</taxon>
        <taxon>Dorylaimia</taxon>
        <taxon>Trichinellida</taxon>
        <taxon>Trichinellidae</taxon>
        <taxon>Trichinella</taxon>
    </lineage>
</organism>
<gene>
    <name evidence="1" type="ORF">T12_6761</name>
</gene>
<dbReference type="AlphaFoldDB" id="A0A0V0YVA0"/>
<proteinExistence type="predicted"/>
<accession>A0A0V0YVA0</accession>
<evidence type="ECO:0000313" key="2">
    <source>
        <dbReference type="Proteomes" id="UP000054783"/>
    </source>
</evidence>
<name>A0A0V0YVA0_9BILA</name>
<dbReference type="EMBL" id="JYDQ01002281">
    <property type="protein sequence ID" value="KRY04008.1"/>
    <property type="molecule type" value="Genomic_DNA"/>
</dbReference>
<evidence type="ECO:0000313" key="1">
    <source>
        <dbReference type="EMBL" id="KRY04008.1"/>
    </source>
</evidence>